<evidence type="ECO:0000313" key="15">
    <source>
        <dbReference type="Proteomes" id="UP001595843"/>
    </source>
</evidence>
<dbReference type="InterPro" id="IPR008927">
    <property type="entry name" value="6-PGluconate_DH-like_C_sf"/>
</dbReference>
<evidence type="ECO:0000256" key="2">
    <source>
        <dbReference type="ARBA" id="ARBA00004994"/>
    </source>
</evidence>
<evidence type="ECO:0000256" key="8">
    <source>
        <dbReference type="ARBA" id="ARBA00023002"/>
    </source>
</evidence>
<dbReference type="RefSeq" id="WP_380703583.1">
    <property type="nucleotide sequence ID" value="NZ_JBHSAP010000009.1"/>
</dbReference>
<keyword evidence="15" id="KW-1185">Reference proteome</keyword>
<evidence type="ECO:0000259" key="12">
    <source>
        <dbReference type="Pfam" id="PF02558"/>
    </source>
</evidence>
<proteinExistence type="inferred from homology"/>
<evidence type="ECO:0000256" key="9">
    <source>
        <dbReference type="ARBA" id="ARBA00032024"/>
    </source>
</evidence>
<dbReference type="EC" id="1.1.1.169" evidence="4 11"/>
<evidence type="ECO:0000256" key="6">
    <source>
        <dbReference type="ARBA" id="ARBA00022655"/>
    </source>
</evidence>
<comment type="function">
    <text evidence="1 11">Catalyzes the NADPH-dependent reduction of ketopantoate into pantoic acid.</text>
</comment>
<feature type="domain" description="Ketopantoate reductase C-terminal" evidence="13">
    <location>
        <begin position="179"/>
        <end position="301"/>
    </location>
</feature>
<dbReference type="InterPro" id="IPR003710">
    <property type="entry name" value="ApbA"/>
</dbReference>
<feature type="domain" description="Ketopantoate reductase N-terminal" evidence="12">
    <location>
        <begin position="3"/>
        <end position="152"/>
    </location>
</feature>
<dbReference type="Gene3D" id="1.10.1040.10">
    <property type="entry name" value="N-(1-d-carboxylethyl)-l-norvaline Dehydrogenase, domain 2"/>
    <property type="match status" value="1"/>
</dbReference>
<dbReference type="InterPro" id="IPR013332">
    <property type="entry name" value="KPR_N"/>
</dbReference>
<dbReference type="SUPFAM" id="SSF51735">
    <property type="entry name" value="NAD(P)-binding Rossmann-fold domains"/>
    <property type="match status" value="1"/>
</dbReference>
<name>A0ABV8JE03_9BACL</name>
<dbReference type="InterPro" id="IPR013752">
    <property type="entry name" value="KPA_reductase"/>
</dbReference>
<organism evidence="14 15">
    <name type="scientific">Salinithrix halophila</name>
    <dbReference type="NCBI Taxonomy" id="1485204"/>
    <lineage>
        <taxon>Bacteria</taxon>
        <taxon>Bacillati</taxon>
        <taxon>Bacillota</taxon>
        <taxon>Bacilli</taxon>
        <taxon>Bacillales</taxon>
        <taxon>Thermoactinomycetaceae</taxon>
        <taxon>Salinithrix</taxon>
    </lineage>
</organism>
<dbReference type="Pfam" id="PF08546">
    <property type="entry name" value="ApbA_C"/>
    <property type="match status" value="1"/>
</dbReference>
<dbReference type="Proteomes" id="UP001595843">
    <property type="component" value="Unassembled WGS sequence"/>
</dbReference>
<comment type="similarity">
    <text evidence="3 11">Belongs to the ketopantoate reductase family.</text>
</comment>
<evidence type="ECO:0000256" key="10">
    <source>
        <dbReference type="ARBA" id="ARBA00048793"/>
    </source>
</evidence>
<comment type="catalytic activity">
    <reaction evidence="10 11">
        <text>(R)-pantoate + NADP(+) = 2-dehydropantoate + NADPH + H(+)</text>
        <dbReference type="Rhea" id="RHEA:16233"/>
        <dbReference type="ChEBI" id="CHEBI:11561"/>
        <dbReference type="ChEBI" id="CHEBI:15378"/>
        <dbReference type="ChEBI" id="CHEBI:15980"/>
        <dbReference type="ChEBI" id="CHEBI:57783"/>
        <dbReference type="ChEBI" id="CHEBI:58349"/>
        <dbReference type="EC" id="1.1.1.169"/>
    </reaction>
</comment>
<evidence type="ECO:0000256" key="5">
    <source>
        <dbReference type="ARBA" id="ARBA00019465"/>
    </source>
</evidence>
<dbReference type="InterPro" id="IPR013328">
    <property type="entry name" value="6PGD_dom2"/>
</dbReference>
<evidence type="ECO:0000256" key="11">
    <source>
        <dbReference type="RuleBase" id="RU362068"/>
    </source>
</evidence>
<dbReference type="NCBIfam" id="TIGR00745">
    <property type="entry name" value="apbA_panE"/>
    <property type="match status" value="1"/>
</dbReference>
<comment type="caution">
    <text evidence="14">The sequence shown here is derived from an EMBL/GenBank/DDBJ whole genome shotgun (WGS) entry which is preliminary data.</text>
</comment>
<evidence type="ECO:0000259" key="13">
    <source>
        <dbReference type="Pfam" id="PF08546"/>
    </source>
</evidence>
<dbReference type="InterPro" id="IPR050838">
    <property type="entry name" value="Ketopantoate_reductase"/>
</dbReference>
<protein>
    <recommendedName>
        <fullName evidence="5 11">2-dehydropantoate 2-reductase</fullName>
        <ecNumber evidence="4 11">1.1.1.169</ecNumber>
    </recommendedName>
    <alternativeName>
        <fullName evidence="9 11">Ketopantoate reductase</fullName>
    </alternativeName>
</protein>
<sequence>MKIAVWGAGAIGLLWGARLVLAGEDVFLVTRTRKQRDELNRNGINLTEPSGASCCISVRAVWAGEKMPPFDLVLLTVKQTALPPLVPLLAQRCRQGASLLLMQNGMGQEDLLKAEAPGDHIYRAVTTEGALREGTVGVIHTGMGETHIGPIEGGGETRVIRWIRGISHQGLPVAFNSGIDRLTWQKLAINCVINPLTSLFRVKNGGLLAFDFFPYWVDSILEEVVRTAEETGIHLSREELKEKVYHICARTADNRSSMLEDLSRGKPTEISFINGFIVRQGKQSGVKTPMNGLLYDLVRTAEGSHGEAEVSTRE</sequence>
<evidence type="ECO:0000256" key="7">
    <source>
        <dbReference type="ARBA" id="ARBA00022857"/>
    </source>
</evidence>
<reference evidence="15" key="1">
    <citation type="journal article" date="2019" name="Int. J. Syst. Evol. Microbiol.">
        <title>The Global Catalogue of Microorganisms (GCM) 10K type strain sequencing project: providing services to taxonomists for standard genome sequencing and annotation.</title>
        <authorList>
            <consortium name="The Broad Institute Genomics Platform"/>
            <consortium name="The Broad Institute Genome Sequencing Center for Infectious Disease"/>
            <person name="Wu L."/>
            <person name="Ma J."/>
        </authorList>
    </citation>
    <scope>NUCLEOTIDE SEQUENCE [LARGE SCALE GENOMIC DNA]</scope>
    <source>
        <strain evidence="15">IBRC-M 10813</strain>
    </source>
</reference>
<dbReference type="Gene3D" id="3.40.50.720">
    <property type="entry name" value="NAD(P)-binding Rossmann-like Domain"/>
    <property type="match status" value="1"/>
</dbReference>
<dbReference type="Pfam" id="PF02558">
    <property type="entry name" value="ApbA"/>
    <property type="match status" value="1"/>
</dbReference>
<dbReference type="InterPro" id="IPR036291">
    <property type="entry name" value="NAD(P)-bd_dom_sf"/>
</dbReference>
<evidence type="ECO:0000256" key="4">
    <source>
        <dbReference type="ARBA" id="ARBA00013014"/>
    </source>
</evidence>
<evidence type="ECO:0000256" key="3">
    <source>
        <dbReference type="ARBA" id="ARBA00007870"/>
    </source>
</evidence>
<evidence type="ECO:0000256" key="1">
    <source>
        <dbReference type="ARBA" id="ARBA00002919"/>
    </source>
</evidence>
<keyword evidence="6 11" id="KW-0566">Pantothenate biosynthesis</keyword>
<keyword evidence="8 11" id="KW-0560">Oxidoreductase</keyword>
<comment type="pathway">
    <text evidence="2 11">Cofactor biosynthesis; (R)-pantothenate biosynthesis; (R)-pantoate from 3-methyl-2-oxobutanoate: step 2/2.</text>
</comment>
<dbReference type="SUPFAM" id="SSF48179">
    <property type="entry name" value="6-phosphogluconate dehydrogenase C-terminal domain-like"/>
    <property type="match status" value="1"/>
</dbReference>
<dbReference type="PANTHER" id="PTHR43765:SF2">
    <property type="entry name" value="2-DEHYDROPANTOATE 2-REDUCTASE"/>
    <property type="match status" value="1"/>
</dbReference>
<gene>
    <name evidence="14" type="ORF">ACFOUO_06935</name>
</gene>
<keyword evidence="7 11" id="KW-0521">NADP</keyword>
<accession>A0ABV8JE03</accession>
<evidence type="ECO:0000313" key="14">
    <source>
        <dbReference type="EMBL" id="MFC4076545.1"/>
    </source>
</evidence>
<dbReference type="PANTHER" id="PTHR43765">
    <property type="entry name" value="2-DEHYDROPANTOATE 2-REDUCTASE-RELATED"/>
    <property type="match status" value="1"/>
</dbReference>
<dbReference type="EMBL" id="JBHSAP010000009">
    <property type="protein sequence ID" value="MFC4076545.1"/>
    <property type="molecule type" value="Genomic_DNA"/>
</dbReference>